<name>A0A9W7FWW1_9STRA</name>
<dbReference type="GO" id="GO:0000978">
    <property type="term" value="F:RNA polymerase II cis-regulatory region sequence-specific DNA binding"/>
    <property type="evidence" value="ECO:0007669"/>
    <property type="project" value="TreeGrafter"/>
</dbReference>
<dbReference type="GO" id="GO:0005634">
    <property type="term" value="C:nucleus"/>
    <property type="evidence" value="ECO:0007669"/>
    <property type="project" value="TreeGrafter"/>
</dbReference>
<evidence type="ECO:0000313" key="7">
    <source>
        <dbReference type="Proteomes" id="UP001165065"/>
    </source>
</evidence>
<feature type="domain" description="Myb-like" evidence="4">
    <location>
        <begin position="9"/>
        <end position="53"/>
    </location>
</feature>
<dbReference type="Proteomes" id="UP001165065">
    <property type="component" value="Unassembled WGS sequence"/>
</dbReference>
<keyword evidence="7" id="KW-1185">Reference proteome</keyword>
<dbReference type="PANTHER" id="PTHR45614:SF232">
    <property type="entry name" value="TRANSCRIPTION FACTOR MYB3R-2"/>
    <property type="match status" value="1"/>
</dbReference>
<feature type="domain" description="HTH myb-type" evidence="5">
    <location>
        <begin position="54"/>
        <end position="108"/>
    </location>
</feature>
<dbReference type="PANTHER" id="PTHR45614">
    <property type="entry name" value="MYB PROTEIN-RELATED"/>
    <property type="match status" value="1"/>
</dbReference>
<dbReference type="InterPro" id="IPR009057">
    <property type="entry name" value="Homeodomain-like_sf"/>
</dbReference>
<proteinExistence type="predicted"/>
<keyword evidence="2" id="KW-0238">DNA-binding</keyword>
<evidence type="ECO:0000313" key="6">
    <source>
        <dbReference type="EMBL" id="GMI24733.1"/>
    </source>
</evidence>
<comment type="caution">
    <text evidence="6">The sequence shown here is derived from an EMBL/GenBank/DDBJ whole genome shotgun (WGS) entry which is preliminary data.</text>
</comment>
<feature type="domain" description="HTH myb-type" evidence="5">
    <location>
        <begin position="9"/>
        <end position="53"/>
    </location>
</feature>
<sequence length="307" mass="33625">MTSISQIIKWDREEDDIMREMVSIHGIKNWGLIASALPTRTGKQCRERWHNQLDPTIKKCPWTRDEERVLMDAHRKFGNKWAEISKLLEGRTDNAVKNHFNSARRRLIRAKLVTPNGSGDEDVFELRDQVEGRRLAMIGEEDKDKARKGKRRRVSSIGLSPPTPGAPAPPPHPALQNPTPHLATAQLAPSALPPLHHWGGSSAAAAAAPAAAAAAAQGTWTPFDTPSPPQSQPASCMSTPLMVPAMPLSRIGLGGSYERREGGGADNSHKDVLEALFSLKKADVEEYTKLLQGKETQVRVLGDASNR</sequence>
<dbReference type="Pfam" id="PF13921">
    <property type="entry name" value="Myb_DNA-bind_6"/>
    <property type="match status" value="1"/>
</dbReference>
<dbReference type="AlphaFoldDB" id="A0A9W7FWW1"/>
<dbReference type="PROSITE" id="PS51294">
    <property type="entry name" value="HTH_MYB"/>
    <property type="match status" value="2"/>
</dbReference>
<keyword evidence="1" id="KW-0677">Repeat</keyword>
<accession>A0A9W7FWW1</accession>
<feature type="region of interest" description="Disordered" evidence="3">
    <location>
        <begin position="217"/>
        <end position="236"/>
    </location>
</feature>
<feature type="region of interest" description="Disordered" evidence="3">
    <location>
        <begin position="137"/>
        <end position="180"/>
    </location>
</feature>
<dbReference type="InterPro" id="IPR050560">
    <property type="entry name" value="MYB_TF"/>
</dbReference>
<dbReference type="InterPro" id="IPR001005">
    <property type="entry name" value="SANT/Myb"/>
</dbReference>
<dbReference type="InterPro" id="IPR017930">
    <property type="entry name" value="Myb_dom"/>
</dbReference>
<dbReference type="SUPFAM" id="SSF46689">
    <property type="entry name" value="Homeodomain-like"/>
    <property type="match status" value="1"/>
</dbReference>
<organism evidence="6 7">
    <name type="scientific">Triparma columacea</name>
    <dbReference type="NCBI Taxonomy" id="722753"/>
    <lineage>
        <taxon>Eukaryota</taxon>
        <taxon>Sar</taxon>
        <taxon>Stramenopiles</taxon>
        <taxon>Ochrophyta</taxon>
        <taxon>Bolidophyceae</taxon>
        <taxon>Parmales</taxon>
        <taxon>Triparmaceae</taxon>
        <taxon>Triparma</taxon>
    </lineage>
</organism>
<gene>
    <name evidence="6" type="ORF">TrCOL_g7140</name>
</gene>
<dbReference type="SMART" id="SM00717">
    <property type="entry name" value="SANT"/>
    <property type="match status" value="2"/>
</dbReference>
<evidence type="ECO:0000256" key="2">
    <source>
        <dbReference type="ARBA" id="ARBA00023125"/>
    </source>
</evidence>
<evidence type="ECO:0000256" key="1">
    <source>
        <dbReference type="ARBA" id="ARBA00022737"/>
    </source>
</evidence>
<dbReference type="PROSITE" id="PS50090">
    <property type="entry name" value="MYB_LIKE"/>
    <property type="match status" value="2"/>
</dbReference>
<feature type="domain" description="Myb-like" evidence="4">
    <location>
        <begin position="54"/>
        <end position="104"/>
    </location>
</feature>
<reference evidence="7" key="1">
    <citation type="journal article" date="2023" name="Commun. Biol.">
        <title>Genome analysis of Parmales, the sister group of diatoms, reveals the evolutionary specialization of diatoms from phago-mixotrophs to photoautotrophs.</title>
        <authorList>
            <person name="Ban H."/>
            <person name="Sato S."/>
            <person name="Yoshikawa S."/>
            <person name="Yamada K."/>
            <person name="Nakamura Y."/>
            <person name="Ichinomiya M."/>
            <person name="Sato N."/>
            <person name="Blanc-Mathieu R."/>
            <person name="Endo H."/>
            <person name="Kuwata A."/>
            <person name="Ogata H."/>
        </authorList>
    </citation>
    <scope>NUCLEOTIDE SEQUENCE [LARGE SCALE GENOMIC DNA]</scope>
</reference>
<dbReference type="FunFam" id="1.10.10.60:FF:000010">
    <property type="entry name" value="Transcriptional activator Myb isoform A"/>
    <property type="match status" value="1"/>
</dbReference>
<dbReference type="CDD" id="cd00167">
    <property type="entry name" value="SANT"/>
    <property type="match status" value="2"/>
</dbReference>
<evidence type="ECO:0000259" key="4">
    <source>
        <dbReference type="PROSITE" id="PS50090"/>
    </source>
</evidence>
<dbReference type="Gene3D" id="1.10.10.60">
    <property type="entry name" value="Homeodomain-like"/>
    <property type="match status" value="2"/>
</dbReference>
<dbReference type="OrthoDB" id="2143914at2759"/>
<dbReference type="GO" id="GO:0000981">
    <property type="term" value="F:DNA-binding transcription factor activity, RNA polymerase II-specific"/>
    <property type="evidence" value="ECO:0007669"/>
    <property type="project" value="TreeGrafter"/>
</dbReference>
<evidence type="ECO:0008006" key="8">
    <source>
        <dbReference type="Google" id="ProtNLM"/>
    </source>
</evidence>
<evidence type="ECO:0000256" key="3">
    <source>
        <dbReference type="SAM" id="MobiDB-lite"/>
    </source>
</evidence>
<evidence type="ECO:0000259" key="5">
    <source>
        <dbReference type="PROSITE" id="PS51294"/>
    </source>
</evidence>
<feature type="compositionally biased region" description="Pro residues" evidence="3">
    <location>
        <begin position="161"/>
        <end position="173"/>
    </location>
</feature>
<dbReference type="EMBL" id="BRYA01000591">
    <property type="protein sequence ID" value="GMI24733.1"/>
    <property type="molecule type" value="Genomic_DNA"/>
</dbReference>
<protein>
    <recommendedName>
        <fullName evidence="8">MYB transcription factor</fullName>
    </recommendedName>
</protein>